<accession>A0A0F9ILZ5</accession>
<sequence length="76" mass="8488">MMGATPVGVVRKEGRREVSLQMNTQQAAHWVYETCILFGLRPRDAHIIAALFIDGLTAHPKRVARSPFAYIAPRKA</sequence>
<dbReference type="EMBL" id="LAZR01013684">
    <property type="protein sequence ID" value="KKM20844.1"/>
    <property type="molecule type" value="Genomic_DNA"/>
</dbReference>
<dbReference type="AlphaFoldDB" id="A0A0F9ILZ5"/>
<reference evidence="1" key="1">
    <citation type="journal article" date="2015" name="Nature">
        <title>Complex archaea that bridge the gap between prokaryotes and eukaryotes.</title>
        <authorList>
            <person name="Spang A."/>
            <person name="Saw J.H."/>
            <person name="Jorgensen S.L."/>
            <person name="Zaremba-Niedzwiedzka K."/>
            <person name="Martijn J."/>
            <person name="Lind A.E."/>
            <person name="van Eijk R."/>
            <person name="Schleper C."/>
            <person name="Guy L."/>
            <person name="Ettema T.J."/>
        </authorList>
    </citation>
    <scope>NUCLEOTIDE SEQUENCE</scope>
</reference>
<evidence type="ECO:0000313" key="1">
    <source>
        <dbReference type="EMBL" id="KKM20844.1"/>
    </source>
</evidence>
<name>A0A0F9ILZ5_9ZZZZ</name>
<proteinExistence type="predicted"/>
<protein>
    <submittedName>
        <fullName evidence="1">Uncharacterized protein</fullName>
    </submittedName>
</protein>
<comment type="caution">
    <text evidence="1">The sequence shown here is derived from an EMBL/GenBank/DDBJ whole genome shotgun (WGS) entry which is preliminary data.</text>
</comment>
<gene>
    <name evidence="1" type="ORF">LCGC14_1641380</name>
</gene>
<organism evidence="1">
    <name type="scientific">marine sediment metagenome</name>
    <dbReference type="NCBI Taxonomy" id="412755"/>
    <lineage>
        <taxon>unclassified sequences</taxon>
        <taxon>metagenomes</taxon>
        <taxon>ecological metagenomes</taxon>
    </lineage>
</organism>